<sequence>MHINSTKGLNYRIRLTVLGVFHPISLYLANLYVNEVGFRWPKRVDTGGASQRTGKER</sequence>
<keyword evidence="3" id="KW-1185">Reference proteome</keyword>
<accession>A0ABY5RZ65</accession>
<geneLocation type="plasmid" evidence="2 3">
    <name>pR24_1</name>
</geneLocation>
<keyword evidence="1" id="KW-1133">Transmembrane helix</keyword>
<reference evidence="2" key="1">
    <citation type="submission" date="2022-08" db="EMBL/GenBank/DDBJ databases">
        <title>Microvirga terrae sp. nov., isolated from soil.</title>
        <authorList>
            <person name="Kim K.H."/>
            <person name="Seo Y.L."/>
            <person name="Kim J.M."/>
            <person name="Lee J.K."/>
            <person name="Han D.M."/>
            <person name="Jeon C.O."/>
        </authorList>
    </citation>
    <scope>NUCLEOTIDE SEQUENCE</scope>
    <source>
        <strain evidence="2">R24</strain>
        <plasmid evidence="2">pR24_1</plasmid>
    </source>
</reference>
<keyword evidence="1" id="KW-0812">Transmembrane</keyword>
<feature type="transmembrane region" description="Helical" evidence="1">
    <location>
        <begin position="12"/>
        <end position="33"/>
    </location>
</feature>
<protein>
    <recommendedName>
        <fullName evidence="4">Transposase</fullName>
    </recommendedName>
</protein>
<gene>
    <name evidence="2" type="ORF">HPT29_025690</name>
</gene>
<evidence type="ECO:0000256" key="1">
    <source>
        <dbReference type="SAM" id="Phobius"/>
    </source>
</evidence>
<evidence type="ECO:0000313" key="2">
    <source>
        <dbReference type="EMBL" id="UVF22541.1"/>
    </source>
</evidence>
<name>A0ABY5RZ65_9HYPH</name>
<dbReference type="RefSeq" id="WP_259061024.1">
    <property type="nucleotide sequence ID" value="NZ_CP102846.1"/>
</dbReference>
<evidence type="ECO:0000313" key="3">
    <source>
        <dbReference type="Proteomes" id="UP001017257"/>
    </source>
</evidence>
<dbReference type="Proteomes" id="UP001017257">
    <property type="component" value="Plasmid pR24_1"/>
</dbReference>
<proteinExistence type="predicted"/>
<keyword evidence="1" id="KW-0472">Membrane</keyword>
<keyword evidence="2" id="KW-0614">Plasmid</keyword>
<organism evidence="2 3">
    <name type="scientific">Microvirga terrae</name>
    <dbReference type="NCBI Taxonomy" id="2740529"/>
    <lineage>
        <taxon>Bacteria</taxon>
        <taxon>Pseudomonadati</taxon>
        <taxon>Pseudomonadota</taxon>
        <taxon>Alphaproteobacteria</taxon>
        <taxon>Hyphomicrobiales</taxon>
        <taxon>Methylobacteriaceae</taxon>
        <taxon>Microvirga</taxon>
    </lineage>
</organism>
<evidence type="ECO:0008006" key="4">
    <source>
        <dbReference type="Google" id="ProtNLM"/>
    </source>
</evidence>
<dbReference type="EMBL" id="CP102846">
    <property type="protein sequence ID" value="UVF22541.1"/>
    <property type="molecule type" value="Genomic_DNA"/>
</dbReference>